<evidence type="ECO:0000256" key="1">
    <source>
        <dbReference type="ARBA" id="ARBA00023242"/>
    </source>
</evidence>
<dbReference type="PROSITE" id="PS00463">
    <property type="entry name" value="ZN2_CY6_FUNGAL_1"/>
    <property type="match status" value="1"/>
</dbReference>
<evidence type="ECO:0000313" key="4">
    <source>
        <dbReference type="Proteomes" id="UP000813427"/>
    </source>
</evidence>
<dbReference type="AlphaFoldDB" id="A0A8K0RR92"/>
<comment type="caution">
    <text evidence="3">The sequence shown here is derived from an EMBL/GenBank/DDBJ whole genome shotgun (WGS) entry which is preliminary data.</text>
</comment>
<gene>
    <name evidence="3" type="ORF">BKA59DRAFT_548176</name>
</gene>
<organism evidence="3 4">
    <name type="scientific">Fusarium tricinctum</name>
    <dbReference type="NCBI Taxonomy" id="61284"/>
    <lineage>
        <taxon>Eukaryota</taxon>
        <taxon>Fungi</taxon>
        <taxon>Dikarya</taxon>
        <taxon>Ascomycota</taxon>
        <taxon>Pezizomycotina</taxon>
        <taxon>Sordariomycetes</taxon>
        <taxon>Hypocreomycetidae</taxon>
        <taxon>Hypocreales</taxon>
        <taxon>Nectriaceae</taxon>
        <taxon>Fusarium</taxon>
        <taxon>Fusarium tricinctum species complex</taxon>
    </lineage>
</organism>
<dbReference type="PROSITE" id="PS50048">
    <property type="entry name" value="ZN2_CY6_FUNGAL_2"/>
    <property type="match status" value="1"/>
</dbReference>
<dbReference type="Proteomes" id="UP000813427">
    <property type="component" value="Unassembled WGS sequence"/>
</dbReference>
<dbReference type="PANTHER" id="PTHR47784">
    <property type="entry name" value="STEROL UPTAKE CONTROL PROTEIN 2"/>
    <property type="match status" value="1"/>
</dbReference>
<dbReference type="InterPro" id="IPR001138">
    <property type="entry name" value="Zn2Cys6_DnaBD"/>
</dbReference>
<dbReference type="SMART" id="SM00066">
    <property type="entry name" value="GAL4"/>
    <property type="match status" value="1"/>
</dbReference>
<dbReference type="GO" id="GO:0001228">
    <property type="term" value="F:DNA-binding transcription activator activity, RNA polymerase II-specific"/>
    <property type="evidence" value="ECO:0007669"/>
    <property type="project" value="TreeGrafter"/>
</dbReference>
<dbReference type="SUPFAM" id="SSF57701">
    <property type="entry name" value="Zn2/Cys6 DNA-binding domain"/>
    <property type="match status" value="1"/>
</dbReference>
<dbReference type="Pfam" id="PF00172">
    <property type="entry name" value="Zn_clus"/>
    <property type="match status" value="1"/>
</dbReference>
<reference evidence="3" key="1">
    <citation type="journal article" date="2021" name="Nat. Commun.">
        <title>Genetic determinants of endophytism in the Arabidopsis root mycobiome.</title>
        <authorList>
            <person name="Mesny F."/>
            <person name="Miyauchi S."/>
            <person name="Thiergart T."/>
            <person name="Pickel B."/>
            <person name="Atanasova L."/>
            <person name="Karlsson M."/>
            <person name="Huettel B."/>
            <person name="Barry K.W."/>
            <person name="Haridas S."/>
            <person name="Chen C."/>
            <person name="Bauer D."/>
            <person name="Andreopoulos W."/>
            <person name="Pangilinan J."/>
            <person name="LaButti K."/>
            <person name="Riley R."/>
            <person name="Lipzen A."/>
            <person name="Clum A."/>
            <person name="Drula E."/>
            <person name="Henrissat B."/>
            <person name="Kohler A."/>
            <person name="Grigoriev I.V."/>
            <person name="Martin F.M."/>
            <person name="Hacquard S."/>
        </authorList>
    </citation>
    <scope>NUCLEOTIDE SEQUENCE</scope>
    <source>
        <strain evidence="3">MPI-SDFR-AT-0068</strain>
    </source>
</reference>
<accession>A0A8K0RR92</accession>
<protein>
    <recommendedName>
        <fullName evidence="2">Zn(2)-C6 fungal-type domain-containing protein</fullName>
    </recommendedName>
</protein>
<dbReference type="Gene3D" id="4.10.240.10">
    <property type="entry name" value="Zn(2)-C6 fungal-type DNA-binding domain"/>
    <property type="match status" value="1"/>
</dbReference>
<proteinExistence type="predicted"/>
<dbReference type="CDD" id="cd00067">
    <property type="entry name" value="GAL4"/>
    <property type="match status" value="1"/>
</dbReference>
<dbReference type="EMBL" id="JAGPXF010000006">
    <property type="protein sequence ID" value="KAH7239395.1"/>
    <property type="molecule type" value="Genomic_DNA"/>
</dbReference>
<dbReference type="PANTHER" id="PTHR47784:SF5">
    <property type="entry name" value="STEROL UPTAKE CONTROL PROTEIN 2"/>
    <property type="match status" value="1"/>
</dbReference>
<dbReference type="GO" id="GO:0008270">
    <property type="term" value="F:zinc ion binding"/>
    <property type="evidence" value="ECO:0007669"/>
    <property type="project" value="InterPro"/>
</dbReference>
<feature type="domain" description="Zn(2)-C6 fungal-type" evidence="2">
    <location>
        <begin position="24"/>
        <end position="53"/>
    </location>
</feature>
<dbReference type="OrthoDB" id="3546279at2759"/>
<keyword evidence="1" id="KW-0539">Nucleus</keyword>
<dbReference type="InterPro" id="IPR036864">
    <property type="entry name" value="Zn2-C6_fun-type_DNA-bd_sf"/>
</dbReference>
<keyword evidence="4" id="KW-1185">Reference proteome</keyword>
<evidence type="ECO:0000313" key="3">
    <source>
        <dbReference type="EMBL" id="KAH7239395.1"/>
    </source>
</evidence>
<sequence length="407" mass="46138">MDVDRDGDDQAKSTRVGYKKSRNGCTRCKKRRVKCDEEVPCSACVRHKVRCSLELSVSESGYQDRYPRSLQPPTHSLSAGSPSSLLSGSLFSNPLEEPDCWVSTAELMLHYTTVTYKTMVFSERTVPTFQQHVPQIALAYPWFLRQILAFSGYHLAHLRPDRRQFYLLQASKHQNASIRGIREALSEPVNSKNCHALYASTTFIVVNKFAAFPNCDDFRNHGCSQPVQSLMEIFSLVNGMEAVLHSPGAADLFTGPLKELFCETTEMHVSSYLFRGLSARLPELARRISSDYMEDQCRAALTSAVETITTCVNDSLASLNKASPPELRVVFWWPMTVSRDFLDLAVSGHPLALVILAYYDILLYWGESEYWFFENWAETLITAIVEKVKGSPWEDLLNWPVEVILHR</sequence>
<dbReference type="InterPro" id="IPR053157">
    <property type="entry name" value="Sterol_Uptake_Regulator"/>
</dbReference>
<name>A0A8K0RR92_9HYPO</name>
<evidence type="ECO:0000259" key="2">
    <source>
        <dbReference type="PROSITE" id="PS50048"/>
    </source>
</evidence>